<reference evidence="2 3" key="1">
    <citation type="journal article" date="2023" name="Plants (Basel)">
        <title>Bridging the Gap: Combining Genomics and Transcriptomics Approaches to Understand Stylosanthes scabra, an Orphan Legume from the Brazilian Caatinga.</title>
        <authorList>
            <person name="Ferreira-Neto J.R.C."/>
            <person name="da Silva M.D."/>
            <person name="Binneck E."/>
            <person name="de Melo N.F."/>
            <person name="da Silva R.H."/>
            <person name="de Melo A.L.T.M."/>
            <person name="Pandolfi V."/>
            <person name="Bustamante F.O."/>
            <person name="Brasileiro-Vidal A.C."/>
            <person name="Benko-Iseppon A.M."/>
        </authorList>
    </citation>
    <scope>NUCLEOTIDE SEQUENCE [LARGE SCALE GENOMIC DNA]</scope>
    <source>
        <tissue evidence="2">Leaves</tissue>
    </source>
</reference>
<proteinExistence type="predicted"/>
<feature type="region of interest" description="Disordered" evidence="1">
    <location>
        <begin position="150"/>
        <end position="241"/>
    </location>
</feature>
<evidence type="ECO:0000313" key="3">
    <source>
        <dbReference type="Proteomes" id="UP001341840"/>
    </source>
</evidence>
<evidence type="ECO:0000313" key="2">
    <source>
        <dbReference type="EMBL" id="MED6189369.1"/>
    </source>
</evidence>
<feature type="compositionally biased region" description="Basic and acidic residues" evidence="1">
    <location>
        <begin position="188"/>
        <end position="209"/>
    </location>
</feature>
<evidence type="ECO:0000256" key="1">
    <source>
        <dbReference type="SAM" id="MobiDB-lite"/>
    </source>
</evidence>
<organism evidence="2 3">
    <name type="scientific">Stylosanthes scabra</name>
    <dbReference type="NCBI Taxonomy" id="79078"/>
    <lineage>
        <taxon>Eukaryota</taxon>
        <taxon>Viridiplantae</taxon>
        <taxon>Streptophyta</taxon>
        <taxon>Embryophyta</taxon>
        <taxon>Tracheophyta</taxon>
        <taxon>Spermatophyta</taxon>
        <taxon>Magnoliopsida</taxon>
        <taxon>eudicotyledons</taxon>
        <taxon>Gunneridae</taxon>
        <taxon>Pentapetalae</taxon>
        <taxon>rosids</taxon>
        <taxon>fabids</taxon>
        <taxon>Fabales</taxon>
        <taxon>Fabaceae</taxon>
        <taxon>Papilionoideae</taxon>
        <taxon>50 kb inversion clade</taxon>
        <taxon>dalbergioids sensu lato</taxon>
        <taxon>Dalbergieae</taxon>
        <taxon>Pterocarpus clade</taxon>
        <taxon>Stylosanthes</taxon>
    </lineage>
</organism>
<gene>
    <name evidence="2" type="ORF">PIB30_095380</name>
</gene>
<accession>A0ABU6WVJ9</accession>
<feature type="compositionally biased region" description="Basic residues" evidence="1">
    <location>
        <begin position="210"/>
        <end position="221"/>
    </location>
</feature>
<sequence>MGNSLRRDRLSKVNQDEEGVAYLDHFDDEQCRNPQLEHQQEELDLNVTANDGTRIDDANMDSGSIRNGRPQPHAASPNGRRIPNAIDRRWSGGTSHNQEQRRSPSPRPFGGIGSNEFRITEELRHRMQAMKLEVQELQRENVELRTAMRHLKSQLQTPPRRHSRSQTRSPPRRFPQLRTLPRRKRHHSSSDERYSTSDERYSSSEEDRGRKRKTFRRYKKTRDRENTPPIDGHTPFSSRIL</sequence>
<feature type="region of interest" description="Disordered" evidence="1">
    <location>
        <begin position="39"/>
        <end position="114"/>
    </location>
</feature>
<name>A0ABU6WVJ9_9FABA</name>
<comment type="caution">
    <text evidence="2">The sequence shown here is derived from an EMBL/GenBank/DDBJ whole genome shotgun (WGS) entry which is preliminary data.</text>
</comment>
<keyword evidence="3" id="KW-1185">Reference proteome</keyword>
<protein>
    <submittedName>
        <fullName evidence="2">Uncharacterized protein</fullName>
    </submittedName>
</protein>
<dbReference type="EMBL" id="JASCZI010183418">
    <property type="protein sequence ID" value="MED6189369.1"/>
    <property type="molecule type" value="Genomic_DNA"/>
</dbReference>
<dbReference type="Proteomes" id="UP001341840">
    <property type="component" value="Unassembled WGS sequence"/>
</dbReference>